<accession>A0A0R3QGD2</accession>
<dbReference type="Proteomes" id="UP000280834">
    <property type="component" value="Unassembled WGS sequence"/>
</dbReference>
<dbReference type="AlphaFoldDB" id="A0A0R3QGD2"/>
<sequence>MISVVMSSSNLAKFLGEYRKYSPDCSVIEVVVHIVCLKCADMHILVRDLNSTVDNWELVDILHRSL</sequence>
<evidence type="ECO:0000313" key="3">
    <source>
        <dbReference type="WBParaSite" id="BTMF_0000543101-mRNA-1"/>
    </source>
</evidence>
<protein>
    <submittedName>
        <fullName evidence="1 3">Uncharacterized protein</fullName>
    </submittedName>
</protein>
<proteinExistence type="predicted"/>
<gene>
    <name evidence="1" type="ORF">BTMF_LOCUS4709</name>
</gene>
<evidence type="ECO:0000313" key="1">
    <source>
        <dbReference type="EMBL" id="VDO17189.1"/>
    </source>
</evidence>
<reference evidence="3" key="1">
    <citation type="submission" date="2017-02" db="UniProtKB">
        <authorList>
            <consortium name="WormBaseParasite"/>
        </authorList>
    </citation>
    <scope>IDENTIFICATION</scope>
</reference>
<organism evidence="3">
    <name type="scientific">Brugia timori</name>
    <dbReference type="NCBI Taxonomy" id="42155"/>
    <lineage>
        <taxon>Eukaryota</taxon>
        <taxon>Metazoa</taxon>
        <taxon>Ecdysozoa</taxon>
        <taxon>Nematoda</taxon>
        <taxon>Chromadorea</taxon>
        <taxon>Rhabditida</taxon>
        <taxon>Spirurina</taxon>
        <taxon>Spiruromorpha</taxon>
        <taxon>Filarioidea</taxon>
        <taxon>Onchocercidae</taxon>
        <taxon>Brugia</taxon>
    </lineage>
</organism>
<dbReference type="EMBL" id="UZAG01004750">
    <property type="protein sequence ID" value="VDO17189.1"/>
    <property type="molecule type" value="Genomic_DNA"/>
</dbReference>
<evidence type="ECO:0000313" key="2">
    <source>
        <dbReference type="Proteomes" id="UP000280834"/>
    </source>
</evidence>
<reference evidence="1 2" key="2">
    <citation type="submission" date="2018-11" db="EMBL/GenBank/DDBJ databases">
        <authorList>
            <consortium name="Pathogen Informatics"/>
        </authorList>
    </citation>
    <scope>NUCLEOTIDE SEQUENCE [LARGE SCALE GENOMIC DNA]</scope>
</reference>
<name>A0A0R3QGD2_9BILA</name>
<keyword evidence="2" id="KW-1185">Reference proteome</keyword>
<dbReference type="WBParaSite" id="BTMF_0000543101-mRNA-1">
    <property type="protein sequence ID" value="BTMF_0000543101-mRNA-1"/>
    <property type="gene ID" value="BTMF_0000543101"/>
</dbReference>